<dbReference type="InterPro" id="IPR036291">
    <property type="entry name" value="NAD(P)-bd_dom_sf"/>
</dbReference>
<keyword evidence="3" id="KW-0067">ATP-binding</keyword>
<proteinExistence type="predicted"/>
<dbReference type="PANTHER" id="PTHR43334">
    <property type="entry name" value="ACETATE--COA LIGASE [ADP-FORMING]"/>
    <property type="match status" value="1"/>
</dbReference>
<dbReference type="AlphaFoldDB" id="A0A0F9HZ94"/>
<evidence type="ECO:0000313" key="5">
    <source>
        <dbReference type="EMBL" id="KKM08374.1"/>
    </source>
</evidence>
<comment type="caution">
    <text evidence="5">The sequence shown here is derived from an EMBL/GenBank/DDBJ whole genome shotgun (WGS) entry which is preliminary data.</text>
</comment>
<dbReference type="SUPFAM" id="SSF51735">
    <property type="entry name" value="NAD(P)-binding Rossmann-fold domains"/>
    <property type="match status" value="1"/>
</dbReference>
<dbReference type="SUPFAM" id="SSF52210">
    <property type="entry name" value="Succinyl-CoA synthetase domains"/>
    <property type="match status" value="2"/>
</dbReference>
<dbReference type="InterPro" id="IPR016102">
    <property type="entry name" value="Succinyl-CoA_synth-like"/>
</dbReference>
<evidence type="ECO:0000259" key="4">
    <source>
        <dbReference type="SMART" id="SM00881"/>
    </source>
</evidence>
<evidence type="ECO:0000256" key="1">
    <source>
        <dbReference type="ARBA" id="ARBA00022598"/>
    </source>
</evidence>
<dbReference type="SMART" id="SM00881">
    <property type="entry name" value="CoA_binding"/>
    <property type="match status" value="1"/>
</dbReference>
<feature type="domain" description="CoA-binding" evidence="4">
    <location>
        <begin position="7"/>
        <end position="99"/>
    </location>
</feature>
<dbReference type="InterPro" id="IPR032875">
    <property type="entry name" value="Succ_CoA_lig_flav_dom"/>
</dbReference>
<dbReference type="Gene3D" id="3.40.50.261">
    <property type="entry name" value="Succinyl-CoA synthetase domains"/>
    <property type="match status" value="2"/>
</dbReference>
<sequence length="469" mass="52224">MSEIDVFFNPKTVAIIGASDKFRFGYGTTSYLLNSKFKTYPVNINSDEVLGHKAYKNIVDIPDDIDLAIIIIGNEYVLQAIKDCVKKGVKGIIIESAGFAETGVEKYVKLQNEIERIAKQSKIRIIGPNCVGVSNFHNQFTTSDMDFDNAPKGNIAVIAQSGVLGNIFVDWANSQGINFSKAITIGNKVDIDEVDMLSYLNEDPETKVITLYLEGTKRGKELKHVLGKMKKPVLILKNGRSEIGSKAVNSHTGSIAGNDRIYDAIFKQYPYIFRVDNFYEMFNIAHVFATQPLPRGKNVAIVTGSGSLGALACDQIEKQSLKLADLDDTTLNKIKSVIPNWVSIRGTIDLGPSLLQTFIPSIKAIFQDVNVDSVLYIFSIPRVPLQRMGSFAIDGIRAQLHVLKQSIEKNNKPCIIACFGSRWTFDFVIEALMHSESKLTIPVLTRINHAIKAFRMMEILNQSQLHERR</sequence>
<evidence type="ECO:0000256" key="3">
    <source>
        <dbReference type="ARBA" id="ARBA00022840"/>
    </source>
</evidence>
<dbReference type="InterPro" id="IPR051538">
    <property type="entry name" value="Acyl-CoA_Synth/Transferase"/>
</dbReference>
<keyword evidence="1" id="KW-0436">Ligase</keyword>
<name>A0A0F9HZ94_9ZZZZ</name>
<gene>
    <name evidence="5" type="ORF">LCGC14_1724390</name>
</gene>
<dbReference type="Pfam" id="PF13607">
    <property type="entry name" value="Succ_CoA_lig"/>
    <property type="match status" value="1"/>
</dbReference>
<reference evidence="5" key="1">
    <citation type="journal article" date="2015" name="Nature">
        <title>Complex archaea that bridge the gap between prokaryotes and eukaryotes.</title>
        <authorList>
            <person name="Spang A."/>
            <person name="Saw J.H."/>
            <person name="Jorgensen S.L."/>
            <person name="Zaremba-Niedzwiedzka K."/>
            <person name="Martijn J."/>
            <person name="Lind A.E."/>
            <person name="van Eijk R."/>
            <person name="Schleper C."/>
            <person name="Guy L."/>
            <person name="Ettema T.J."/>
        </authorList>
    </citation>
    <scope>NUCLEOTIDE SEQUENCE</scope>
</reference>
<dbReference type="Pfam" id="PF13380">
    <property type="entry name" value="CoA_binding_2"/>
    <property type="match status" value="1"/>
</dbReference>
<protein>
    <recommendedName>
        <fullName evidence="4">CoA-binding domain-containing protein</fullName>
    </recommendedName>
</protein>
<dbReference type="GO" id="GO:0016874">
    <property type="term" value="F:ligase activity"/>
    <property type="evidence" value="ECO:0007669"/>
    <property type="project" value="UniProtKB-KW"/>
</dbReference>
<organism evidence="5">
    <name type="scientific">marine sediment metagenome</name>
    <dbReference type="NCBI Taxonomy" id="412755"/>
    <lineage>
        <taxon>unclassified sequences</taxon>
        <taxon>metagenomes</taxon>
        <taxon>ecological metagenomes</taxon>
    </lineage>
</organism>
<dbReference type="EMBL" id="LAZR01015564">
    <property type="protein sequence ID" value="KKM08374.1"/>
    <property type="molecule type" value="Genomic_DNA"/>
</dbReference>
<evidence type="ECO:0000256" key="2">
    <source>
        <dbReference type="ARBA" id="ARBA00022741"/>
    </source>
</evidence>
<dbReference type="PANTHER" id="PTHR43334:SF2">
    <property type="entry name" value="ACETATE--COA LIGASE [ADP-FORMING]"/>
    <property type="match status" value="1"/>
</dbReference>
<dbReference type="InterPro" id="IPR003781">
    <property type="entry name" value="CoA-bd"/>
</dbReference>
<keyword evidence="2" id="KW-0547">Nucleotide-binding</keyword>
<dbReference type="GO" id="GO:0005524">
    <property type="term" value="F:ATP binding"/>
    <property type="evidence" value="ECO:0007669"/>
    <property type="project" value="UniProtKB-KW"/>
</dbReference>
<dbReference type="Gene3D" id="3.40.50.720">
    <property type="entry name" value="NAD(P)-binding Rossmann-like Domain"/>
    <property type="match status" value="1"/>
</dbReference>
<accession>A0A0F9HZ94</accession>